<proteinExistence type="predicted"/>
<gene>
    <name evidence="1" type="ORF">O181_122099</name>
</gene>
<evidence type="ECO:0000313" key="2">
    <source>
        <dbReference type="Proteomes" id="UP000765509"/>
    </source>
</evidence>
<comment type="caution">
    <text evidence="1">The sequence shown here is derived from an EMBL/GenBank/DDBJ whole genome shotgun (WGS) entry which is preliminary data.</text>
</comment>
<protein>
    <submittedName>
        <fullName evidence="1">Uncharacterized protein</fullName>
    </submittedName>
</protein>
<organism evidence="1 2">
    <name type="scientific">Austropuccinia psidii MF-1</name>
    <dbReference type="NCBI Taxonomy" id="1389203"/>
    <lineage>
        <taxon>Eukaryota</taxon>
        <taxon>Fungi</taxon>
        <taxon>Dikarya</taxon>
        <taxon>Basidiomycota</taxon>
        <taxon>Pucciniomycotina</taxon>
        <taxon>Pucciniomycetes</taxon>
        <taxon>Pucciniales</taxon>
        <taxon>Sphaerophragmiaceae</taxon>
        <taxon>Austropuccinia</taxon>
    </lineage>
</organism>
<dbReference type="EMBL" id="AVOT02112356">
    <property type="protein sequence ID" value="MBW0582384.1"/>
    <property type="molecule type" value="Genomic_DNA"/>
</dbReference>
<reference evidence="1" key="1">
    <citation type="submission" date="2021-03" db="EMBL/GenBank/DDBJ databases">
        <title>Draft genome sequence of rust myrtle Austropuccinia psidii MF-1, a brazilian biotype.</title>
        <authorList>
            <person name="Quecine M.C."/>
            <person name="Pachon D.M.R."/>
            <person name="Bonatelli M.L."/>
            <person name="Correr F.H."/>
            <person name="Franceschini L.M."/>
            <person name="Leite T.F."/>
            <person name="Margarido G.R.A."/>
            <person name="Almeida C.A."/>
            <person name="Ferrarezi J.A."/>
            <person name="Labate C.A."/>
        </authorList>
    </citation>
    <scope>NUCLEOTIDE SEQUENCE</scope>
    <source>
        <strain evidence="1">MF-1</strain>
    </source>
</reference>
<keyword evidence="2" id="KW-1185">Reference proteome</keyword>
<feature type="non-terminal residue" evidence="1">
    <location>
        <position position="1"/>
    </location>
</feature>
<accession>A0A9Q3KMC2</accession>
<dbReference type="Proteomes" id="UP000765509">
    <property type="component" value="Unassembled WGS sequence"/>
</dbReference>
<name>A0A9Q3KMC2_9BASI</name>
<sequence length="56" mass="6456">EAPNTPSNQMKLDSEVEFIPPKGKERAKSPVQQNPHKKVPYLKGKSQRWPLFLNQN</sequence>
<dbReference type="AlphaFoldDB" id="A0A9Q3KMC2"/>
<evidence type="ECO:0000313" key="1">
    <source>
        <dbReference type="EMBL" id="MBW0582384.1"/>
    </source>
</evidence>